<sequence length="72" mass="7700">MVVRKSAAVLELLPSEDETLLVRRDALLVLDLGLDVVNGVRGLNLKGDGLAGEGLNEDLHLQPGTRSKVRPS</sequence>
<organism evidence="1 2">
    <name type="scientific">Eleusine coracana subsp. coracana</name>
    <dbReference type="NCBI Taxonomy" id="191504"/>
    <lineage>
        <taxon>Eukaryota</taxon>
        <taxon>Viridiplantae</taxon>
        <taxon>Streptophyta</taxon>
        <taxon>Embryophyta</taxon>
        <taxon>Tracheophyta</taxon>
        <taxon>Spermatophyta</taxon>
        <taxon>Magnoliopsida</taxon>
        <taxon>Liliopsida</taxon>
        <taxon>Poales</taxon>
        <taxon>Poaceae</taxon>
        <taxon>PACMAD clade</taxon>
        <taxon>Chloridoideae</taxon>
        <taxon>Cynodonteae</taxon>
        <taxon>Eleusininae</taxon>
        <taxon>Eleusine</taxon>
    </lineage>
</organism>
<protein>
    <submittedName>
        <fullName evidence="1">Uncharacterized protein</fullName>
    </submittedName>
</protein>
<dbReference type="EMBL" id="BQKI01000097">
    <property type="protein sequence ID" value="GJN39133.1"/>
    <property type="molecule type" value="Genomic_DNA"/>
</dbReference>
<dbReference type="AlphaFoldDB" id="A0AAV5FTT8"/>
<keyword evidence="2" id="KW-1185">Reference proteome</keyword>
<evidence type="ECO:0000313" key="2">
    <source>
        <dbReference type="Proteomes" id="UP001054889"/>
    </source>
</evidence>
<dbReference type="Proteomes" id="UP001054889">
    <property type="component" value="Unassembled WGS sequence"/>
</dbReference>
<accession>A0AAV5FTT8</accession>
<proteinExistence type="predicted"/>
<comment type="caution">
    <text evidence="1">The sequence shown here is derived from an EMBL/GenBank/DDBJ whole genome shotgun (WGS) entry which is preliminary data.</text>
</comment>
<evidence type="ECO:0000313" key="1">
    <source>
        <dbReference type="EMBL" id="GJN39133.1"/>
    </source>
</evidence>
<reference evidence="1" key="2">
    <citation type="submission" date="2021-12" db="EMBL/GenBank/DDBJ databases">
        <title>Resequencing data analysis of finger millet.</title>
        <authorList>
            <person name="Hatakeyama M."/>
            <person name="Aluri S."/>
            <person name="Balachadran M.T."/>
            <person name="Sivarajan S.R."/>
            <person name="Poveda L."/>
            <person name="Shimizu-Inatsugi R."/>
            <person name="Schlapbach R."/>
            <person name="Sreeman S.M."/>
            <person name="Shimizu K.K."/>
        </authorList>
    </citation>
    <scope>NUCLEOTIDE SEQUENCE</scope>
</reference>
<reference evidence="1" key="1">
    <citation type="journal article" date="2018" name="DNA Res.">
        <title>Multiple hybrid de novo genome assembly of finger millet, an orphan allotetraploid crop.</title>
        <authorList>
            <person name="Hatakeyama M."/>
            <person name="Aluri S."/>
            <person name="Balachadran M.T."/>
            <person name="Sivarajan S.R."/>
            <person name="Patrignani A."/>
            <person name="Gruter S."/>
            <person name="Poveda L."/>
            <person name="Shimizu-Inatsugi R."/>
            <person name="Baeten J."/>
            <person name="Francoijs K.J."/>
            <person name="Nataraja K.N."/>
            <person name="Reddy Y.A.N."/>
            <person name="Phadnis S."/>
            <person name="Ravikumar R.L."/>
            <person name="Schlapbach R."/>
            <person name="Sreeman S.M."/>
            <person name="Shimizu K.K."/>
        </authorList>
    </citation>
    <scope>NUCLEOTIDE SEQUENCE</scope>
</reference>
<gene>
    <name evidence="1" type="primary">gb28232</name>
    <name evidence="1" type="ORF">PR202_gb28232</name>
</gene>
<name>A0AAV5FTT8_ELECO</name>